<comment type="caution">
    <text evidence="2">The sequence shown here is derived from an EMBL/GenBank/DDBJ whole genome shotgun (WGS) entry which is preliminary data.</text>
</comment>
<organism evidence="2 3">
    <name type="scientific">Candidatus Iainarchaeum sp</name>
    <dbReference type="NCBI Taxonomy" id="3101447"/>
    <lineage>
        <taxon>Archaea</taxon>
        <taxon>Candidatus Iainarchaeota</taxon>
        <taxon>Candidatus Iainarchaeia</taxon>
        <taxon>Candidatus Iainarchaeales</taxon>
        <taxon>Candidatus Iainarchaeaceae</taxon>
        <taxon>Candidatus Iainarchaeum</taxon>
    </lineage>
</organism>
<feature type="transmembrane region" description="Helical" evidence="1">
    <location>
        <begin position="32"/>
        <end position="51"/>
    </location>
</feature>
<evidence type="ECO:0000313" key="2">
    <source>
        <dbReference type="EMBL" id="MBT4870523.1"/>
    </source>
</evidence>
<gene>
    <name evidence="2" type="ORF">HON47_03045</name>
</gene>
<dbReference type="AlphaFoldDB" id="A0A8T5GET7"/>
<evidence type="ECO:0000256" key="1">
    <source>
        <dbReference type="SAM" id="Phobius"/>
    </source>
</evidence>
<feature type="transmembrane region" description="Helical" evidence="1">
    <location>
        <begin position="7"/>
        <end position="26"/>
    </location>
</feature>
<reference evidence="2" key="1">
    <citation type="journal article" date="2021" name="ISME J.">
        <title>Mercury methylation by metabolically versatile and cosmopolitan marine bacteria.</title>
        <authorList>
            <person name="Lin H."/>
            <person name="Ascher D.B."/>
            <person name="Myung Y."/>
            <person name="Lamborg C.H."/>
            <person name="Hallam S.J."/>
            <person name="Gionfriddo C.M."/>
            <person name="Holt K.E."/>
            <person name="Moreau J.W."/>
        </authorList>
    </citation>
    <scope>NUCLEOTIDE SEQUENCE</scope>
    <source>
        <strain evidence="2">SI075_bin30</strain>
    </source>
</reference>
<keyword evidence="1" id="KW-0472">Membrane</keyword>
<name>A0A8T5GET7_9ARCH</name>
<dbReference type="EMBL" id="JABJNZ010000041">
    <property type="protein sequence ID" value="MBT4870523.1"/>
    <property type="molecule type" value="Genomic_DNA"/>
</dbReference>
<sequence>MGISIGLPGFPVEALFGLVAIFLFFAPTILDWAWTSYIGALFFTAITIVIVKYKK</sequence>
<protein>
    <submittedName>
        <fullName evidence="2">Uncharacterized protein</fullName>
    </submittedName>
</protein>
<dbReference type="Proteomes" id="UP000722459">
    <property type="component" value="Unassembled WGS sequence"/>
</dbReference>
<accession>A0A8T5GET7</accession>
<keyword evidence="1" id="KW-0812">Transmembrane</keyword>
<evidence type="ECO:0000313" key="3">
    <source>
        <dbReference type="Proteomes" id="UP000722459"/>
    </source>
</evidence>
<keyword evidence="1" id="KW-1133">Transmembrane helix</keyword>
<proteinExistence type="predicted"/>